<dbReference type="Proteomes" id="UP000660675">
    <property type="component" value="Unassembled WGS sequence"/>
</dbReference>
<organism evidence="1 2">
    <name type="scientific">Streptomyces gelaticus</name>
    <dbReference type="NCBI Taxonomy" id="285446"/>
    <lineage>
        <taxon>Bacteria</taxon>
        <taxon>Bacillati</taxon>
        <taxon>Actinomycetota</taxon>
        <taxon>Actinomycetes</taxon>
        <taxon>Kitasatosporales</taxon>
        <taxon>Streptomycetaceae</taxon>
        <taxon>Streptomyces</taxon>
    </lineage>
</organism>
<gene>
    <name evidence="1" type="ORF">GCM10015535_43330</name>
</gene>
<reference evidence="2" key="1">
    <citation type="journal article" date="2019" name="Int. J. Syst. Evol. Microbiol.">
        <title>The Global Catalogue of Microorganisms (GCM) 10K type strain sequencing project: providing services to taxonomists for standard genome sequencing and annotation.</title>
        <authorList>
            <consortium name="The Broad Institute Genomics Platform"/>
            <consortium name="The Broad Institute Genome Sequencing Center for Infectious Disease"/>
            <person name="Wu L."/>
            <person name="Ma J."/>
        </authorList>
    </citation>
    <scope>NUCLEOTIDE SEQUENCE [LARGE SCALE GENOMIC DNA]</scope>
    <source>
        <strain evidence="2">JCM 4376</strain>
    </source>
</reference>
<evidence type="ECO:0000313" key="1">
    <source>
        <dbReference type="EMBL" id="GGV89492.1"/>
    </source>
</evidence>
<accession>A0ABQ2W5B6</accession>
<evidence type="ECO:0000313" key="2">
    <source>
        <dbReference type="Proteomes" id="UP000660675"/>
    </source>
</evidence>
<dbReference type="EMBL" id="BMTF01000015">
    <property type="protein sequence ID" value="GGV89492.1"/>
    <property type="molecule type" value="Genomic_DNA"/>
</dbReference>
<evidence type="ECO:0008006" key="3">
    <source>
        <dbReference type="Google" id="ProtNLM"/>
    </source>
</evidence>
<proteinExistence type="predicted"/>
<keyword evidence="2" id="KW-1185">Reference proteome</keyword>
<protein>
    <recommendedName>
        <fullName evidence="3">Secreted protein</fullName>
    </recommendedName>
</protein>
<sequence length="67" mass="6386">MGSAVAPAASAVRAVVGAYACAALAGISSGSRTDSASNSTAYAPGLAALPDLAAVRGQLGIPFPPDR</sequence>
<comment type="caution">
    <text evidence="1">The sequence shown here is derived from an EMBL/GenBank/DDBJ whole genome shotgun (WGS) entry which is preliminary data.</text>
</comment>
<name>A0ABQ2W5B6_9ACTN</name>